<accession>A0A2S9YBN4</accession>
<dbReference type="Proteomes" id="UP000237968">
    <property type="component" value="Unassembled WGS sequence"/>
</dbReference>
<dbReference type="Pfam" id="PF00583">
    <property type="entry name" value="Acetyltransf_1"/>
    <property type="match status" value="1"/>
</dbReference>
<organism evidence="2 3">
    <name type="scientific">Enhygromyxa salina</name>
    <dbReference type="NCBI Taxonomy" id="215803"/>
    <lineage>
        <taxon>Bacteria</taxon>
        <taxon>Pseudomonadati</taxon>
        <taxon>Myxococcota</taxon>
        <taxon>Polyangia</taxon>
        <taxon>Nannocystales</taxon>
        <taxon>Nannocystaceae</taxon>
        <taxon>Enhygromyxa</taxon>
    </lineage>
</organism>
<dbReference type="GO" id="GO:0016747">
    <property type="term" value="F:acyltransferase activity, transferring groups other than amino-acyl groups"/>
    <property type="evidence" value="ECO:0007669"/>
    <property type="project" value="InterPro"/>
</dbReference>
<dbReference type="AlphaFoldDB" id="A0A2S9YBN4"/>
<name>A0A2S9YBN4_9BACT</name>
<dbReference type="EMBL" id="PVNK01000114">
    <property type="protein sequence ID" value="PRQ02524.1"/>
    <property type="molecule type" value="Genomic_DNA"/>
</dbReference>
<dbReference type="RefSeq" id="WP_181197631.1">
    <property type="nucleotide sequence ID" value="NZ_PVNK01000114.1"/>
</dbReference>
<proteinExistence type="predicted"/>
<dbReference type="Gene3D" id="3.40.630.30">
    <property type="match status" value="1"/>
</dbReference>
<evidence type="ECO:0000259" key="1">
    <source>
        <dbReference type="PROSITE" id="PS51186"/>
    </source>
</evidence>
<gene>
    <name evidence="2" type="ORF">ENSA5_21690</name>
</gene>
<dbReference type="SUPFAM" id="SSF55729">
    <property type="entry name" value="Acyl-CoA N-acyltransferases (Nat)"/>
    <property type="match status" value="1"/>
</dbReference>
<evidence type="ECO:0000313" key="2">
    <source>
        <dbReference type="EMBL" id="PRQ02524.1"/>
    </source>
</evidence>
<keyword evidence="3" id="KW-1185">Reference proteome</keyword>
<dbReference type="InterPro" id="IPR016181">
    <property type="entry name" value="Acyl_CoA_acyltransferase"/>
</dbReference>
<reference evidence="2 3" key="1">
    <citation type="submission" date="2018-03" db="EMBL/GenBank/DDBJ databases">
        <title>Draft Genome Sequences of the Obligatory Marine Myxobacteria Enhygromyxa salina SWB005.</title>
        <authorList>
            <person name="Poehlein A."/>
            <person name="Moghaddam J.A."/>
            <person name="Harms H."/>
            <person name="Alanjari M."/>
            <person name="Koenig G.M."/>
            <person name="Daniel R."/>
            <person name="Schaeberle T.F."/>
        </authorList>
    </citation>
    <scope>NUCLEOTIDE SEQUENCE [LARGE SCALE GENOMIC DNA]</scope>
    <source>
        <strain evidence="2 3">SWB005</strain>
    </source>
</reference>
<feature type="domain" description="N-acetyltransferase" evidence="1">
    <location>
        <begin position="123"/>
        <end position="260"/>
    </location>
</feature>
<dbReference type="InterPro" id="IPR000182">
    <property type="entry name" value="GNAT_dom"/>
</dbReference>
<protein>
    <recommendedName>
        <fullName evidence="1">N-acetyltransferase domain-containing protein</fullName>
    </recommendedName>
</protein>
<comment type="caution">
    <text evidence="2">The sequence shown here is derived from an EMBL/GenBank/DDBJ whole genome shotgun (WGS) entry which is preliminary data.</text>
</comment>
<sequence>MIGFGDPRRVHELLALRSRSFAARIDNEAAGGRSLELGRAFAFDWRRYRQVHDFGDEALRRLPELLEWFTSGPAPVIETYCGPGLATAAEGLIVLGYQPFHAQAVFAASLETPAPAPTLASDSPTLELSTDPEDFGRLGAQMWHQGDPERAAALARQHAGPSWRCVTAREGGRPVAGASLFLDGLFAFHANALTLPAFQGRGLHGQLLRAHLDIARAQGKRWFVADTQVGSGSGRNLERAGLRCVATCLSWQPRSPATDG</sequence>
<dbReference type="CDD" id="cd04301">
    <property type="entry name" value="NAT_SF"/>
    <property type="match status" value="1"/>
</dbReference>
<dbReference type="PROSITE" id="PS51186">
    <property type="entry name" value="GNAT"/>
    <property type="match status" value="1"/>
</dbReference>
<evidence type="ECO:0000313" key="3">
    <source>
        <dbReference type="Proteomes" id="UP000237968"/>
    </source>
</evidence>